<dbReference type="GeneID" id="5012495"/>
<evidence type="ECO:0000313" key="1">
    <source>
        <dbReference type="EMBL" id="CAK59313.1"/>
    </source>
</evidence>
<dbReference type="KEGG" id="ptm:GSPATT00029945001"/>
<dbReference type="EMBL" id="CT868001">
    <property type="protein sequence ID" value="CAK59313.1"/>
    <property type="molecule type" value="Genomic_DNA"/>
</dbReference>
<evidence type="ECO:0000313" key="2">
    <source>
        <dbReference type="Proteomes" id="UP000000600"/>
    </source>
</evidence>
<dbReference type="AlphaFoldDB" id="A0BL96"/>
<dbReference type="RefSeq" id="XP_001426711.1">
    <property type="nucleotide sequence ID" value="XM_001426674.2"/>
</dbReference>
<name>A0BL96_PARTE</name>
<keyword evidence="2" id="KW-1185">Reference proteome</keyword>
<accession>A0BL96</accession>
<sequence length="92" mass="10981">MNITDFRTVSILCNQIPEFIIEFQILGATVFIKMLCYLKVWIDLNLFQACKSLKGILYIQYKQWCIFNYINIKNIYICSISLIQQTLHKQEH</sequence>
<dbReference type="InParanoid" id="A0BL96"/>
<protein>
    <recommendedName>
        <fullName evidence="3">Transmembrane protein</fullName>
    </recommendedName>
</protein>
<reference evidence="1 2" key="1">
    <citation type="journal article" date="2006" name="Nature">
        <title>Global trends of whole-genome duplications revealed by the ciliate Paramecium tetraurelia.</title>
        <authorList>
            <consortium name="Genoscope"/>
            <person name="Aury J.-M."/>
            <person name="Jaillon O."/>
            <person name="Duret L."/>
            <person name="Noel B."/>
            <person name="Jubin C."/>
            <person name="Porcel B.M."/>
            <person name="Segurens B."/>
            <person name="Daubin V."/>
            <person name="Anthouard V."/>
            <person name="Aiach N."/>
            <person name="Arnaiz O."/>
            <person name="Billaut A."/>
            <person name="Beisson J."/>
            <person name="Blanc I."/>
            <person name="Bouhouche K."/>
            <person name="Camara F."/>
            <person name="Duharcourt S."/>
            <person name="Guigo R."/>
            <person name="Gogendeau D."/>
            <person name="Katinka M."/>
            <person name="Keller A.-M."/>
            <person name="Kissmehl R."/>
            <person name="Klotz C."/>
            <person name="Koll F."/>
            <person name="Le Moue A."/>
            <person name="Lepere C."/>
            <person name="Malinsky S."/>
            <person name="Nowacki M."/>
            <person name="Nowak J.K."/>
            <person name="Plattner H."/>
            <person name="Poulain J."/>
            <person name="Ruiz F."/>
            <person name="Serrano V."/>
            <person name="Zagulski M."/>
            <person name="Dessen P."/>
            <person name="Betermier M."/>
            <person name="Weissenbach J."/>
            <person name="Scarpelli C."/>
            <person name="Schachter V."/>
            <person name="Sperling L."/>
            <person name="Meyer E."/>
            <person name="Cohen J."/>
            <person name="Wincker P."/>
        </authorList>
    </citation>
    <scope>NUCLEOTIDE SEQUENCE [LARGE SCALE GENOMIC DNA]</scope>
    <source>
        <strain evidence="1 2">Stock d4-2</strain>
    </source>
</reference>
<organism evidence="1 2">
    <name type="scientific">Paramecium tetraurelia</name>
    <dbReference type="NCBI Taxonomy" id="5888"/>
    <lineage>
        <taxon>Eukaryota</taxon>
        <taxon>Sar</taxon>
        <taxon>Alveolata</taxon>
        <taxon>Ciliophora</taxon>
        <taxon>Intramacronucleata</taxon>
        <taxon>Oligohymenophorea</taxon>
        <taxon>Peniculida</taxon>
        <taxon>Parameciidae</taxon>
        <taxon>Paramecium</taxon>
    </lineage>
</organism>
<dbReference type="HOGENOM" id="CLU_2417907_0_0_1"/>
<dbReference type="Proteomes" id="UP000000600">
    <property type="component" value="Unassembled WGS sequence"/>
</dbReference>
<proteinExistence type="predicted"/>
<evidence type="ECO:0008006" key="3">
    <source>
        <dbReference type="Google" id="ProtNLM"/>
    </source>
</evidence>
<gene>
    <name evidence="1" type="ORF">GSPATT00029945001</name>
</gene>